<comment type="caution">
    <text evidence="1">The sequence shown here is derived from an EMBL/GenBank/DDBJ whole genome shotgun (WGS) entry which is preliminary data.</text>
</comment>
<evidence type="ECO:0000313" key="1">
    <source>
        <dbReference type="EMBL" id="MBC5675112.1"/>
    </source>
</evidence>
<accession>A0ABR7FIS3</accession>
<dbReference type="Gene3D" id="2.60.120.10">
    <property type="entry name" value="Jelly Rolls"/>
    <property type="match status" value="1"/>
</dbReference>
<protein>
    <submittedName>
        <fullName evidence="1">Cupin domain-containing protein</fullName>
    </submittedName>
</protein>
<keyword evidence="2" id="KW-1185">Reference proteome</keyword>
<dbReference type="InterPro" id="IPR011051">
    <property type="entry name" value="RmlC_Cupin_sf"/>
</dbReference>
<dbReference type="CDD" id="cd02208">
    <property type="entry name" value="cupin_RmlC-like"/>
    <property type="match status" value="1"/>
</dbReference>
<dbReference type="Proteomes" id="UP000654573">
    <property type="component" value="Unassembled WGS sequence"/>
</dbReference>
<evidence type="ECO:0000313" key="2">
    <source>
        <dbReference type="Proteomes" id="UP000654573"/>
    </source>
</evidence>
<dbReference type="RefSeq" id="WP_054353334.1">
    <property type="nucleotide sequence ID" value="NZ_JACOOU010000014.1"/>
</dbReference>
<reference evidence="1 2" key="1">
    <citation type="submission" date="2020-08" db="EMBL/GenBank/DDBJ databases">
        <title>Genome public.</title>
        <authorList>
            <person name="Liu C."/>
            <person name="Sun Q."/>
        </authorList>
    </citation>
    <scope>NUCLEOTIDE SEQUENCE [LARGE SCALE GENOMIC DNA]</scope>
    <source>
        <strain evidence="1 2">NSJ-34</strain>
    </source>
</reference>
<name>A0ABR7FIS3_9FIRM</name>
<gene>
    <name evidence="1" type="ORF">H8S76_23025</name>
</gene>
<dbReference type="EMBL" id="JACOOU010000014">
    <property type="protein sequence ID" value="MBC5675112.1"/>
    <property type="molecule type" value="Genomic_DNA"/>
</dbReference>
<sequence length="133" mass="15655">MRERLEIDRQGKGIHTVKENRTAVDYFIYPECEVHLNSLPAGAVQEWHYHSEIEEILVVTKGILTCKWKEEGKVRTDWAKEKEIVRVQNSIHTFQNDTEENAEFVVFRFVPDGVDKREQIKKDKKLAEEAEEV</sequence>
<dbReference type="SUPFAM" id="SSF51182">
    <property type="entry name" value="RmlC-like cupins"/>
    <property type="match status" value="1"/>
</dbReference>
<organism evidence="1 2">
    <name type="scientific">Blautia celeris</name>
    <dbReference type="NCBI Taxonomy" id="2763026"/>
    <lineage>
        <taxon>Bacteria</taxon>
        <taxon>Bacillati</taxon>
        <taxon>Bacillota</taxon>
        <taxon>Clostridia</taxon>
        <taxon>Lachnospirales</taxon>
        <taxon>Lachnospiraceae</taxon>
        <taxon>Blautia</taxon>
    </lineage>
</organism>
<proteinExistence type="predicted"/>
<dbReference type="InterPro" id="IPR014710">
    <property type="entry name" value="RmlC-like_jellyroll"/>
</dbReference>